<evidence type="ECO:0000313" key="1">
    <source>
        <dbReference type="EMBL" id="SIM78726.1"/>
    </source>
</evidence>
<dbReference type="InterPro" id="IPR043958">
    <property type="entry name" value="Ta1207"/>
</dbReference>
<reference evidence="1 2" key="1">
    <citation type="submission" date="2016-04" db="EMBL/GenBank/DDBJ databases">
        <authorList>
            <person name="Evans L.H."/>
            <person name="Alamgir A."/>
            <person name="Owens N."/>
            <person name="Weber N.D."/>
            <person name="Virtaneva K."/>
            <person name="Barbian K."/>
            <person name="Babar A."/>
            <person name="Rosenke K."/>
        </authorList>
    </citation>
    <scope>NUCLEOTIDE SEQUENCE [LARGE SCALE GENOMIC DNA]</scope>
    <source>
        <strain evidence="2">S5(T) (JCM 30642 \VKM B-2941)</strain>
    </source>
</reference>
<dbReference type="Pfam" id="PF19020">
    <property type="entry name" value="Ta1207"/>
    <property type="match status" value="1"/>
</dbReference>
<name>A0A1N5W088_9ARCH</name>
<dbReference type="Proteomes" id="UP000195607">
    <property type="component" value="Chromosome I"/>
</dbReference>
<dbReference type="AlphaFoldDB" id="A0A1N5W088"/>
<proteinExistence type="predicted"/>
<sequence>MINLNQIILSDNSLLDWKLRLSFSPETELTNGARKYSITSEMGIYVDGEKTEISIFFPDDLNMNRELFIFLNSMNAVNKNGIWRISREMEVSKDFRKLMQGLVGAQSAVLSSAWIDKGIFKVEIIFSKNRLEKISSILLKNMDQTSDVAIEYLGPSGGMKKSLEDLSNRSNVSVIEYDFTLDQTKFADRIDALGNSWFRIIKSPYESRTVSAVYIIRDGQKVGSRLNEIIKGRLYEVEIHNPIFTEINNKIRKERIPVLLKMQSLDNGVMRYFIIHPSIFTLELLGILRETGLMEMGLNPVIRRVQPIQEWLNSSSILQEVDF</sequence>
<protein>
    <submittedName>
        <fullName evidence="1">Uncharacterized protein</fullName>
    </submittedName>
</protein>
<dbReference type="EMBL" id="LT671858">
    <property type="protein sequence ID" value="SIM78726.1"/>
    <property type="molecule type" value="Genomic_DNA"/>
</dbReference>
<evidence type="ECO:0000313" key="2">
    <source>
        <dbReference type="Proteomes" id="UP000195607"/>
    </source>
</evidence>
<gene>
    <name evidence="1" type="ORF">CSP5_1601</name>
</gene>
<organism evidence="1 2">
    <name type="scientific">Cuniculiplasma divulgatum</name>
    <dbReference type="NCBI Taxonomy" id="1673428"/>
    <lineage>
        <taxon>Archaea</taxon>
        <taxon>Methanobacteriati</taxon>
        <taxon>Thermoplasmatota</taxon>
        <taxon>Thermoplasmata</taxon>
        <taxon>Thermoplasmatales</taxon>
        <taxon>Cuniculiplasmataceae</taxon>
        <taxon>Cuniculiplasma</taxon>
    </lineage>
</organism>
<accession>A0A1N5W088</accession>